<reference evidence="2" key="1">
    <citation type="journal article" date="2012" name="PLoS Genet.">
        <title>Comparative analysis of the genomes of two field isolates of the rice blast fungus Magnaporthe oryzae.</title>
        <authorList>
            <person name="Xue M."/>
            <person name="Yang J."/>
            <person name="Li Z."/>
            <person name="Hu S."/>
            <person name="Yao N."/>
            <person name="Dean R.A."/>
            <person name="Zhao W."/>
            <person name="Shen M."/>
            <person name="Zhang H."/>
            <person name="Li C."/>
            <person name="Liu L."/>
            <person name="Cao L."/>
            <person name="Xu X."/>
            <person name="Xing Y."/>
            <person name="Hsiang T."/>
            <person name="Zhang Z."/>
            <person name="Xu J.R."/>
            <person name="Peng Y.L."/>
        </authorList>
    </citation>
    <scope>NUCLEOTIDE SEQUENCE</scope>
    <source>
        <strain evidence="2">Y34</strain>
    </source>
</reference>
<dbReference type="EMBL" id="JH793165">
    <property type="protein sequence ID" value="ELQ35759.1"/>
    <property type="molecule type" value="Genomic_DNA"/>
</dbReference>
<dbReference type="Proteomes" id="UP000011086">
    <property type="component" value="Unassembled WGS sequence"/>
</dbReference>
<evidence type="ECO:0000256" key="1">
    <source>
        <dbReference type="SAM" id="MobiDB-lite"/>
    </source>
</evidence>
<feature type="compositionally biased region" description="Polar residues" evidence="1">
    <location>
        <begin position="164"/>
        <end position="175"/>
    </location>
</feature>
<protein>
    <submittedName>
        <fullName evidence="2">Uncharacterized protein</fullName>
    </submittedName>
</protein>
<feature type="region of interest" description="Disordered" evidence="1">
    <location>
        <begin position="156"/>
        <end position="175"/>
    </location>
</feature>
<gene>
    <name evidence="2" type="ORF">OOU_Y34scaffold00690g1</name>
</gene>
<feature type="region of interest" description="Disordered" evidence="1">
    <location>
        <begin position="1"/>
        <end position="43"/>
    </location>
</feature>
<proteinExistence type="predicted"/>
<evidence type="ECO:0000313" key="2">
    <source>
        <dbReference type="EMBL" id="ELQ35759.1"/>
    </source>
</evidence>
<accession>A0AA97NT53</accession>
<dbReference type="AlphaFoldDB" id="A0AA97NT53"/>
<name>A0AA97NT53_PYRO3</name>
<organism evidence="2">
    <name type="scientific">Pyricularia oryzae (strain Y34)</name>
    <name type="common">Rice blast fungus</name>
    <name type="synonym">Magnaporthe oryzae</name>
    <dbReference type="NCBI Taxonomy" id="1143189"/>
    <lineage>
        <taxon>Eukaryota</taxon>
        <taxon>Fungi</taxon>
        <taxon>Dikarya</taxon>
        <taxon>Ascomycota</taxon>
        <taxon>Pezizomycotina</taxon>
        <taxon>Sordariomycetes</taxon>
        <taxon>Sordariomycetidae</taxon>
        <taxon>Magnaporthales</taxon>
        <taxon>Pyriculariaceae</taxon>
        <taxon>Pyricularia</taxon>
    </lineage>
</organism>
<sequence>MFDVLLPEGANEGDRNKKQKGMTSKGRGVKVHPRSQVDDKAANKRAVRRVSVETTARCNLDRLNDVQTGHVMDREHDGRQTACGHCVVGCRGGRQQNVGKVCKAAYTVYRTLDRAFKSLMDGVDKRILACHVCHFNVSRVHAVPWKKQARCKKSRMQYRGTYPSKPSSEAPTADI</sequence>